<name>A0A1W1HGQ8_9BACT</name>
<dbReference type="STRING" id="1246637.MTBBW1_370009"/>
<protein>
    <recommendedName>
        <fullName evidence="1">Dinitrogenase iron-molybdenum cofactor biosynthesis domain-containing protein</fullName>
    </recommendedName>
</protein>
<dbReference type="SUPFAM" id="SSF53146">
    <property type="entry name" value="Nitrogenase accessory factor-like"/>
    <property type="match status" value="1"/>
</dbReference>
<evidence type="ECO:0000313" key="2">
    <source>
        <dbReference type="EMBL" id="SLM31585.1"/>
    </source>
</evidence>
<dbReference type="OrthoDB" id="9807451at2"/>
<evidence type="ECO:0000259" key="1">
    <source>
        <dbReference type="Pfam" id="PF02579"/>
    </source>
</evidence>
<reference evidence="2 3" key="1">
    <citation type="submission" date="2017-03" db="EMBL/GenBank/DDBJ databases">
        <authorList>
            <person name="Afonso C.L."/>
            <person name="Miller P.J."/>
            <person name="Scott M.A."/>
            <person name="Spackman E."/>
            <person name="Goraichik I."/>
            <person name="Dimitrov K.M."/>
            <person name="Suarez D.L."/>
            <person name="Swayne D.E."/>
        </authorList>
    </citation>
    <scope>NUCLEOTIDE SEQUENCE [LARGE SCALE GENOMIC DNA]</scope>
    <source>
        <strain evidence="2">PRJEB14757</strain>
    </source>
</reference>
<dbReference type="Gene3D" id="3.30.420.130">
    <property type="entry name" value="Dinitrogenase iron-molybdenum cofactor biosynthesis domain"/>
    <property type="match status" value="1"/>
</dbReference>
<dbReference type="Pfam" id="PF02579">
    <property type="entry name" value="Nitro_FeMo-Co"/>
    <property type="match status" value="1"/>
</dbReference>
<sequence>MKIVFPSNSDLGLTGTVYNHFGSAPFFVVVDAESGEFEIMTNMDKEHSHGKCQPLKALGNIAADVVVVGGIGKGALNKLISSGLKVFRSAEGTVKTNLELFQQNKLKEFKPDQLCIAHSTSGNGGCGAH</sequence>
<dbReference type="InterPro" id="IPR036105">
    <property type="entry name" value="DiNase_FeMo-co_biosyn_sf"/>
</dbReference>
<dbReference type="AlphaFoldDB" id="A0A1W1HGQ8"/>
<evidence type="ECO:0000313" key="3">
    <source>
        <dbReference type="Proteomes" id="UP000191931"/>
    </source>
</evidence>
<dbReference type="PANTHER" id="PTHR42983">
    <property type="entry name" value="DINITROGENASE IRON-MOLYBDENUM COFACTOR PROTEIN-RELATED"/>
    <property type="match status" value="1"/>
</dbReference>
<organism evidence="2 3">
    <name type="scientific">Desulfamplus magnetovallimortis</name>
    <dbReference type="NCBI Taxonomy" id="1246637"/>
    <lineage>
        <taxon>Bacteria</taxon>
        <taxon>Pseudomonadati</taxon>
        <taxon>Thermodesulfobacteriota</taxon>
        <taxon>Desulfobacteria</taxon>
        <taxon>Desulfobacterales</taxon>
        <taxon>Desulfobacteraceae</taxon>
        <taxon>Desulfamplus</taxon>
    </lineage>
</organism>
<proteinExistence type="predicted"/>
<dbReference type="RefSeq" id="WP_080800466.1">
    <property type="nucleotide sequence ID" value="NZ_LT828541.1"/>
</dbReference>
<accession>A0A1W1HGQ8</accession>
<feature type="domain" description="Dinitrogenase iron-molybdenum cofactor biosynthesis" evidence="1">
    <location>
        <begin position="15"/>
        <end position="103"/>
    </location>
</feature>
<dbReference type="EMBL" id="FWEV01000278">
    <property type="protein sequence ID" value="SLM31585.1"/>
    <property type="molecule type" value="Genomic_DNA"/>
</dbReference>
<gene>
    <name evidence="2" type="ORF">MTBBW1_370009</name>
</gene>
<keyword evidence="3" id="KW-1185">Reference proteome</keyword>
<dbReference type="InterPro" id="IPR003731">
    <property type="entry name" value="Di-Nase_FeMo-co_biosynth"/>
</dbReference>
<dbReference type="Proteomes" id="UP000191931">
    <property type="component" value="Unassembled WGS sequence"/>
</dbReference>
<dbReference type="PANTHER" id="PTHR42983:SF1">
    <property type="entry name" value="IRON-MOLYBDENUM PROTEIN"/>
    <property type="match status" value="1"/>
</dbReference>